<dbReference type="Pfam" id="PF25583">
    <property type="entry name" value="WCX"/>
    <property type="match status" value="1"/>
</dbReference>
<evidence type="ECO:0000313" key="4">
    <source>
        <dbReference type="Proteomes" id="UP000076603"/>
    </source>
</evidence>
<organism evidence="3 4">
    <name type="scientific">Clostridium magnum DSM 2767</name>
    <dbReference type="NCBI Taxonomy" id="1121326"/>
    <lineage>
        <taxon>Bacteria</taxon>
        <taxon>Bacillati</taxon>
        <taxon>Bacillota</taxon>
        <taxon>Clostridia</taxon>
        <taxon>Eubacteriales</taxon>
        <taxon>Clostridiaceae</taxon>
        <taxon>Clostridium</taxon>
    </lineage>
</organism>
<feature type="domain" description="WYL" evidence="1">
    <location>
        <begin position="71"/>
        <end position="137"/>
    </location>
</feature>
<dbReference type="AlphaFoldDB" id="A0A162S9D5"/>
<dbReference type="STRING" id="1121326.CLMAG_38520"/>
<protein>
    <submittedName>
        <fullName evidence="3">Uncharacterized protein</fullName>
    </submittedName>
</protein>
<dbReference type="PROSITE" id="PS52050">
    <property type="entry name" value="WYL"/>
    <property type="match status" value="1"/>
</dbReference>
<dbReference type="EMBL" id="LWAE01000004">
    <property type="protein sequence ID" value="KZL90941.1"/>
    <property type="molecule type" value="Genomic_DNA"/>
</dbReference>
<dbReference type="InterPro" id="IPR026881">
    <property type="entry name" value="WYL_dom"/>
</dbReference>
<sequence length="242" mass="28435">MKNYTLTRALISDLESKNLMLTIKAIQATQYLELDSILEKLGAIFNNTSDYNFVEVDFSHWGSCPNNQNKFNHLKLATLHQNIIKFDYVNAYGQKSKWLAEPEKLIFKNNAWYMVAFCRQRQEHRIFKISRLKKLEILDETFDKKVLTEDPLKEWNTASQSLIPLKLCFKAHVLNRLYHYFDDSFITLNDDGSFTLEALLPEGEWLYSYILSFGSSVEVIEPEHIRKAISYEIKQVSKLYKL</sequence>
<dbReference type="PANTHER" id="PTHR34580:SF1">
    <property type="entry name" value="PROTEIN PAFC"/>
    <property type="match status" value="1"/>
</dbReference>
<evidence type="ECO:0000259" key="2">
    <source>
        <dbReference type="Pfam" id="PF25583"/>
    </source>
</evidence>
<comment type="caution">
    <text evidence="3">The sequence shown here is derived from an EMBL/GenBank/DDBJ whole genome shotgun (WGS) entry which is preliminary data.</text>
</comment>
<gene>
    <name evidence="3" type="ORF">CLMAG_38520</name>
</gene>
<dbReference type="Pfam" id="PF13280">
    <property type="entry name" value="WYL"/>
    <property type="match status" value="1"/>
</dbReference>
<dbReference type="InterPro" id="IPR051534">
    <property type="entry name" value="CBASS_pafABC_assoc_protein"/>
</dbReference>
<dbReference type="RefSeq" id="WP_423231082.1">
    <property type="nucleotide sequence ID" value="NZ_FQXL01000042.1"/>
</dbReference>
<accession>A0A162S9D5</accession>
<evidence type="ECO:0000313" key="3">
    <source>
        <dbReference type="EMBL" id="KZL90941.1"/>
    </source>
</evidence>
<name>A0A162S9D5_9CLOT</name>
<reference evidence="3 4" key="1">
    <citation type="submission" date="2016-04" db="EMBL/GenBank/DDBJ databases">
        <title>Genome sequence of Clostridium magnum DSM 2767.</title>
        <authorList>
            <person name="Poehlein A."/>
            <person name="Uhlig R."/>
            <person name="Fischer R."/>
            <person name="Bahl H."/>
            <person name="Daniel R."/>
        </authorList>
    </citation>
    <scope>NUCLEOTIDE SEQUENCE [LARGE SCALE GENOMIC DNA]</scope>
    <source>
        <strain evidence="3 4">DSM 2767</strain>
    </source>
</reference>
<proteinExistence type="predicted"/>
<keyword evidence="4" id="KW-1185">Reference proteome</keyword>
<dbReference type="InterPro" id="IPR057727">
    <property type="entry name" value="WCX_dom"/>
</dbReference>
<dbReference type="Proteomes" id="UP000076603">
    <property type="component" value="Unassembled WGS sequence"/>
</dbReference>
<dbReference type="PANTHER" id="PTHR34580">
    <property type="match status" value="1"/>
</dbReference>
<evidence type="ECO:0000259" key="1">
    <source>
        <dbReference type="Pfam" id="PF13280"/>
    </source>
</evidence>
<feature type="domain" description="WCX" evidence="2">
    <location>
        <begin position="163"/>
        <end position="234"/>
    </location>
</feature>
<dbReference type="PATRIC" id="fig|1121326.3.peg.3897"/>